<evidence type="ECO:0000313" key="2">
    <source>
        <dbReference type="Proteomes" id="UP001552299"/>
    </source>
</evidence>
<dbReference type="EMBL" id="JANQDX010000019">
    <property type="protein sequence ID" value="KAL0904088.1"/>
    <property type="molecule type" value="Genomic_DNA"/>
</dbReference>
<sequence>MTTFVIYRVMSSRISLQPGELLKSAVHHRLRLNYHTIETKQISVRLLRSYDLRLALNCRLVDSANPVLCRIETDAVEGSQNRASSPSSSGLAELWRQSEVRWKSGVILSLKRWFGRTSGLSWWSGRTSDVTWWSGRTSGLRWWFSRTSSLRWWSGTTSGLMWWSGRTSVLNWWSGRMSGLKTSGLRWWSGRTSGLRWWSGRTSGLRWWSGRTSGLRWLSGRTSGLRWWSGRTLGLRWWSDGIPASNGGSAELRR</sequence>
<organism evidence="1 2">
    <name type="scientific">Dendrobium thyrsiflorum</name>
    <name type="common">Pinecone-like raceme dendrobium</name>
    <name type="synonym">Orchid</name>
    <dbReference type="NCBI Taxonomy" id="117978"/>
    <lineage>
        <taxon>Eukaryota</taxon>
        <taxon>Viridiplantae</taxon>
        <taxon>Streptophyta</taxon>
        <taxon>Embryophyta</taxon>
        <taxon>Tracheophyta</taxon>
        <taxon>Spermatophyta</taxon>
        <taxon>Magnoliopsida</taxon>
        <taxon>Liliopsida</taxon>
        <taxon>Asparagales</taxon>
        <taxon>Orchidaceae</taxon>
        <taxon>Epidendroideae</taxon>
        <taxon>Malaxideae</taxon>
        <taxon>Dendrobiinae</taxon>
        <taxon>Dendrobium</taxon>
    </lineage>
</organism>
<dbReference type="AlphaFoldDB" id="A0ABD0TX14"/>
<proteinExistence type="predicted"/>
<protein>
    <submittedName>
        <fullName evidence="1">Uncharacterized protein</fullName>
    </submittedName>
</protein>
<gene>
    <name evidence="1" type="ORF">M5K25_026160</name>
</gene>
<comment type="caution">
    <text evidence="1">The sequence shown here is derived from an EMBL/GenBank/DDBJ whole genome shotgun (WGS) entry which is preliminary data.</text>
</comment>
<accession>A0ABD0TX14</accession>
<reference evidence="1 2" key="1">
    <citation type="journal article" date="2024" name="Plant Biotechnol. J.">
        <title>Dendrobium thyrsiflorum genome and its molecular insights into genes involved in important horticultural traits.</title>
        <authorList>
            <person name="Chen B."/>
            <person name="Wang J.Y."/>
            <person name="Zheng P.J."/>
            <person name="Li K.L."/>
            <person name="Liang Y.M."/>
            <person name="Chen X.F."/>
            <person name="Zhang C."/>
            <person name="Zhao X."/>
            <person name="He X."/>
            <person name="Zhang G.Q."/>
            <person name="Liu Z.J."/>
            <person name="Xu Q."/>
        </authorList>
    </citation>
    <scope>NUCLEOTIDE SEQUENCE [LARGE SCALE GENOMIC DNA]</scope>
    <source>
        <strain evidence="1">GZMU011</strain>
    </source>
</reference>
<evidence type="ECO:0000313" key="1">
    <source>
        <dbReference type="EMBL" id="KAL0904088.1"/>
    </source>
</evidence>
<name>A0ABD0TX14_DENTH</name>
<dbReference type="Proteomes" id="UP001552299">
    <property type="component" value="Unassembled WGS sequence"/>
</dbReference>
<keyword evidence="2" id="KW-1185">Reference proteome</keyword>